<dbReference type="RefSeq" id="WP_008857340.1">
    <property type="nucleotide sequence ID" value="NZ_AZEB01000020.1"/>
</dbReference>
<dbReference type="Proteomes" id="UP000051439">
    <property type="component" value="Unassembled WGS sequence"/>
</dbReference>
<dbReference type="SUPFAM" id="SSF158560">
    <property type="entry name" value="BH3980-like"/>
    <property type="match status" value="1"/>
</dbReference>
<comment type="caution">
    <text evidence="2">The sequence shown here is derived from an EMBL/GenBank/DDBJ whole genome shotgun (WGS) entry which is preliminary data.</text>
</comment>
<keyword evidence="1" id="KW-1133">Transmembrane helix</keyword>
<feature type="transmembrane region" description="Helical" evidence="1">
    <location>
        <begin position="180"/>
        <end position="203"/>
    </location>
</feature>
<feature type="transmembrane region" description="Helical" evidence="1">
    <location>
        <begin position="123"/>
        <end position="142"/>
    </location>
</feature>
<feature type="transmembrane region" description="Helical" evidence="1">
    <location>
        <begin position="247"/>
        <end position="271"/>
    </location>
</feature>
<keyword evidence="1" id="KW-0472">Membrane</keyword>
<sequence>MNSATLITRNNQLREELTSENKKYYEDLMVYIRSKSTFKRESDIEQILFDILTDIIDAQSNGQSARNYFGHDPKTSADAILKSLPRSFAESLKFGLAIIACYVLVFAIPALISPVAGLDLGNLAIMAILGLAFALLVLRLINQSIYQERRAFKILGYGIGMVAFIIISIGGIFIKTPVVLHLNGWIGISVIAALFIFATYLYIKVFHHDLPATIIYAVIGIYALLGIGTRLPVVDEWLTKPLLPKSLFLWIMIPLCIIAALIGGFGTYYLLTKNDTKK</sequence>
<dbReference type="InterPro" id="IPR009214">
    <property type="entry name" value="DUF1129"/>
</dbReference>
<proteinExistence type="predicted"/>
<dbReference type="Gene3D" id="1.10.1900.10">
    <property type="entry name" value="c-terminal domain of poly(a) binding protein"/>
    <property type="match status" value="1"/>
</dbReference>
<feature type="transmembrane region" description="Helical" evidence="1">
    <location>
        <begin position="210"/>
        <end position="227"/>
    </location>
</feature>
<organism evidence="2 3">
    <name type="scientific">Lentilactobacillus kisonensis DSM 19906 = JCM 15041</name>
    <dbReference type="NCBI Taxonomy" id="1423766"/>
    <lineage>
        <taxon>Bacteria</taxon>
        <taxon>Bacillati</taxon>
        <taxon>Bacillota</taxon>
        <taxon>Bacilli</taxon>
        <taxon>Lactobacillales</taxon>
        <taxon>Lactobacillaceae</taxon>
        <taxon>Lentilactobacillus</taxon>
    </lineage>
</organism>
<keyword evidence="1" id="KW-0812">Transmembrane</keyword>
<gene>
    <name evidence="2" type="ORF">FC98_GL001230</name>
</gene>
<feature type="transmembrane region" description="Helical" evidence="1">
    <location>
        <begin position="94"/>
        <end position="117"/>
    </location>
</feature>
<evidence type="ECO:0000313" key="3">
    <source>
        <dbReference type="Proteomes" id="UP000051439"/>
    </source>
</evidence>
<dbReference type="PATRIC" id="fig|1423766.4.peg.1266"/>
<protein>
    <submittedName>
        <fullName evidence="2">Uncharacterized protein</fullName>
    </submittedName>
</protein>
<evidence type="ECO:0000256" key="1">
    <source>
        <dbReference type="SAM" id="Phobius"/>
    </source>
</evidence>
<dbReference type="Pfam" id="PF06570">
    <property type="entry name" value="DUF1129"/>
    <property type="match status" value="1"/>
</dbReference>
<name>A0A0R1NLW2_9LACO</name>
<keyword evidence="3" id="KW-1185">Reference proteome</keyword>
<dbReference type="PANTHER" id="PTHR41307">
    <property type="entry name" value="MEMBRANE PROTEIN-RELATED"/>
    <property type="match status" value="1"/>
</dbReference>
<feature type="transmembrane region" description="Helical" evidence="1">
    <location>
        <begin position="154"/>
        <end position="174"/>
    </location>
</feature>
<dbReference type="PANTHER" id="PTHR41307:SF1">
    <property type="entry name" value="MEMBRANE PROTEIN"/>
    <property type="match status" value="1"/>
</dbReference>
<dbReference type="EMBL" id="AZEB01000020">
    <property type="protein sequence ID" value="KRL20825.1"/>
    <property type="molecule type" value="Genomic_DNA"/>
</dbReference>
<accession>A0A0R1NLW2</accession>
<evidence type="ECO:0000313" key="2">
    <source>
        <dbReference type="EMBL" id="KRL20825.1"/>
    </source>
</evidence>
<dbReference type="AlphaFoldDB" id="A0A0R1NLW2"/>
<reference evidence="2 3" key="1">
    <citation type="journal article" date="2015" name="Genome Announc.">
        <title>Expanding the biotechnology potential of lactobacilli through comparative genomics of 213 strains and associated genera.</title>
        <authorList>
            <person name="Sun Z."/>
            <person name="Harris H.M."/>
            <person name="McCann A."/>
            <person name="Guo C."/>
            <person name="Argimon S."/>
            <person name="Zhang W."/>
            <person name="Yang X."/>
            <person name="Jeffery I.B."/>
            <person name="Cooney J.C."/>
            <person name="Kagawa T.F."/>
            <person name="Liu W."/>
            <person name="Song Y."/>
            <person name="Salvetti E."/>
            <person name="Wrobel A."/>
            <person name="Rasinkangas P."/>
            <person name="Parkhill J."/>
            <person name="Rea M.C."/>
            <person name="O'Sullivan O."/>
            <person name="Ritari J."/>
            <person name="Douillard F.P."/>
            <person name="Paul Ross R."/>
            <person name="Yang R."/>
            <person name="Briner A.E."/>
            <person name="Felis G.E."/>
            <person name="de Vos W.M."/>
            <person name="Barrangou R."/>
            <person name="Klaenhammer T.R."/>
            <person name="Caufield P.W."/>
            <person name="Cui Y."/>
            <person name="Zhang H."/>
            <person name="O'Toole P.W."/>
        </authorList>
    </citation>
    <scope>NUCLEOTIDE SEQUENCE [LARGE SCALE GENOMIC DNA]</scope>
    <source>
        <strain evidence="2 3">DSM 19906</strain>
    </source>
</reference>